<dbReference type="SMART" id="SM00909">
    <property type="entry name" value="Germane"/>
    <property type="match status" value="1"/>
</dbReference>
<accession>A0A2X2W906</accession>
<dbReference type="Pfam" id="PF10646">
    <property type="entry name" value="Germane"/>
    <property type="match status" value="1"/>
</dbReference>
<name>A0A2X2W906_CLOCO</name>
<evidence type="ECO:0000313" key="2">
    <source>
        <dbReference type="EMBL" id="SQB34481.1"/>
    </source>
</evidence>
<protein>
    <submittedName>
        <fullName evidence="2">Sporulation/spore germination protein</fullName>
    </submittedName>
</protein>
<dbReference type="EMBL" id="UAWC01000011">
    <property type="protein sequence ID" value="SQB34481.1"/>
    <property type="molecule type" value="Genomic_DNA"/>
</dbReference>
<dbReference type="InterPro" id="IPR019606">
    <property type="entry name" value="GerMN"/>
</dbReference>
<evidence type="ECO:0000259" key="1">
    <source>
        <dbReference type="SMART" id="SM00909"/>
    </source>
</evidence>
<dbReference type="RefSeq" id="WP_096635900.1">
    <property type="nucleotide sequence ID" value="NZ_JAHLNT010000007.1"/>
</dbReference>
<evidence type="ECO:0000313" key="3">
    <source>
        <dbReference type="Proteomes" id="UP000250223"/>
    </source>
</evidence>
<dbReference type="AlphaFoldDB" id="A0A2X2W906"/>
<sequence>MKKFIALLIVPFLFLVSCNKPKISEPNSKNENTASNKEVLNYTVKDFYPFKENVRLKYKGEGNEYADKDIYTDFIKENRIQIREVNPGTTSAKVVEIKDGELRLITTKSEFYYRDNIIDTDNKEYEILLKEPFKEGTSWNLPNGDKRYISSTDKEIEVPYGKYKAIEVTTEGKNYKNFDYYVKDIGLVKSLYSSDGMEVKSELEYVKDNVPVVQTVKFYHYNAATDKIVFVKNKLNFNTNDTVISQIEPYFKKSPAEELSPLINSDIKINKIFLDRSTNTVNVDFSDNFVKAMNVGGGVETSILTCITNTLCNYYNVDKAYITLGGKPYSSGHILLNEGETFKVDYNNISEYTKTK</sequence>
<dbReference type="PROSITE" id="PS51257">
    <property type="entry name" value="PROKAR_LIPOPROTEIN"/>
    <property type="match status" value="1"/>
</dbReference>
<organism evidence="2 3">
    <name type="scientific">Clostridium cochlearium</name>
    <dbReference type="NCBI Taxonomy" id="1494"/>
    <lineage>
        <taxon>Bacteria</taxon>
        <taxon>Bacillati</taxon>
        <taxon>Bacillota</taxon>
        <taxon>Clostridia</taxon>
        <taxon>Eubacteriales</taxon>
        <taxon>Clostridiaceae</taxon>
        <taxon>Clostridium</taxon>
    </lineage>
</organism>
<dbReference type="Proteomes" id="UP000250223">
    <property type="component" value="Unassembled WGS sequence"/>
</dbReference>
<proteinExistence type="predicted"/>
<reference evidence="2 3" key="1">
    <citation type="submission" date="2018-06" db="EMBL/GenBank/DDBJ databases">
        <authorList>
            <consortium name="Pathogen Informatics"/>
            <person name="Doyle S."/>
        </authorList>
    </citation>
    <scope>NUCLEOTIDE SEQUENCE [LARGE SCALE GENOMIC DNA]</scope>
    <source>
        <strain evidence="2 3">NCTC13028</strain>
    </source>
</reference>
<gene>
    <name evidence="2" type="ORF">NCTC13028_01393</name>
</gene>
<feature type="domain" description="GerMN" evidence="1">
    <location>
        <begin position="244"/>
        <end position="333"/>
    </location>
</feature>